<evidence type="ECO:0000256" key="1">
    <source>
        <dbReference type="ARBA" id="ARBA00002494"/>
    </source>
</evidence>
<evidence type="ECO:0000256" key="4">
    <source>
        <dbReference type="ARBA" id="ARBA00022723"/>
    </source>
</evidence>
<evidence type="ECO:0000256" key="5">
    <source>
        <dbReference type="ARBA" id="ARBA00023004"/>
    </source>
</evidence>
<evidence type="ECO:0000313" key="11">
    <source>
        <dbReference type="EMBL" id="MBY8887410.1"/>
    </source>
</evidence>
<dbReference type="PROSITE" id="PS51318">
    <property type="entry name" value="TAT"/>
    <property type="match status" value="1"/>
</dbReference>
<keyword evidence="5" id="KW-0408">Iron</keyword>
<keyword evidence="7" id="KW-1015">Disulfide bond</keyword>
<comment type="function">
    <text evidence="1">Iron-sulfur subunit of the cytochrome bc1 complex, an essential component of the respiratory electron transport chain required for ATP synthesis. The bc1 complex catalyzes the oxidation of menaquinol and the reduction of cytochrome c in the respiratory chain. The bc1 complex operates through a Q-cycle mechanism that couples electron transfer to generation of the proton gradient that drives ATP synthesis.</text>
</comment>
<comment type="caution">
    <text evidence="11">The sequence shown here is derived from an EMBL/GenBank/DDBJ whole genome shotgun (WGS) entry which is preliminary data.</text>
</comment>
<evidence type="ECO:0000256" key="3">
    <source>
        <dbReference type="ARBA" id="ARBA00022714"/>
    </source>
</evidence>
<organism evidence="11 12">
    <name type="scientific">Streptantibioticus parmotrematis</name>
    <dbReference type="NCBI Taxonomy" id="2873249"/>
    <lineage>
        <taxon>Bacteria</taxon>
        <taxon>Bacillati</taxon>
        <taxon>Actinomycetota</taxon>
        <taxon>Actinomycetes</taxon>
        <taxon>Kitasatosporales</taxon>
        <taxon>Streptomycetaceae</taxon>
        <taxon>Streptantibioticus</taxon>
    </lineage>
</organism>
<dbReference type="PANTHER" id="PTHR10134">
    <property type="entry name" value="CYTOCHROME B-C1 COMPLEX SUBUNIT RIESKE, MITOCHONDRIAL"/>
    <property type="match status" value="1"/>
</dbReference>
<dbReference type="EMBL" id="JAINVZ010000016">
    <property type="protein sequence ID" value="MBY8887410.1"/>
    <property type="molecule type" value="Genomic_DNA"/>
</dbReference>
<evidence type="ECO:0000256" key="6">
    <source>
        <dbReference type="ARBA" id="ARBA00023014"/>
    </source>
</evidence>
<dbReference type="Gene3D" id="2.102.10.10">
    <property type="entry name" value="Rieske [2Fe-2S] iron-sulphur domain"/>
    <property type="match status" value="1"/>
</dbReference>
<keyword evidence="12" id="KW-1185">Reference proteome</keyword>
<sequence>MTDQPTARRTVLQGAAVVGVAGVGLGVAGCAAKPKQPTGPVDLGAADEVPVGGAKLYRDQKVVVAQPTKGAYKGFSAVCTHQGCVVASIQNNVVTCPCHGSQFNALTGAVEQGPAPTPLPAVGVTVQNGKLVADS</sequence>
<keyword evidence="3" id="KW-0001">2Fe-2S</keyword>
<evidence type="ECO:0000259" key="10">
    <source>
        <dbReference type="PROSITE" id="PS51296"/>
    </source>
</evidence>
<dbReference type="PRINTS" id="PR00162">
    <property type="entry name" value="RIESKE"/>
</dbReference>
<dbReference type="Proteomes" id="UP001198565">
    <property type="component" value="Unassembled WGS sequence"/>
</dbReference>
<dbReference type="PROSITE" id="PS51296">
    <property type="entry name" value="RIESKE"/>
    <property type="match status" value="1"/>
</dbReference>
<evidence type="ECO:0000313" key="12">
    <source>
        <dbReference type="Proteomes" id="UP001198565"/>
    </source>
</evidence>
<accession>A0ABS7QW25</accession>
<dbReference type="InterPro" id="IPR017941">
    <property type="entry name" value="Rieske_2Fe-2S"/>
</dbReference>
<dbReference type="Pfam" id="PF00355">
    <property type="entry name" value="Rieske"/>
    <property type="match status" value="1"/>
</dbReference>
<evidence type="ECO:0000256" key="7">
    <source>
        <dbReference type="ARBA" id="ARBA00023157"/>
    </source>
</evidence>
<gene>
    <name evidence="11" type="ORF">K7472_21590</name>
</gene>
<dbReference type="RefSeq" id="WP_222980162.1">
    <property type="nucleotide sequence ID" value="NZ_JAINVZ010000016.1"/>
</dbReference>
<evidence type="ECO:0000256" key="9">
    <source>
        <dbReference type="ARBA" id="ARBA00034078"/>
    </source>
</evidence>
<reference evidence="11 12" key="1">
    <citation type="submission" date="2021-08" db="EMBL/GenBank/DDBJ databases">
        <title>Streptomyces sp. PTM05 isolated from lichen.</title>
        <authorList>
            <person name="Somphong A."/>
            <person name="Phongsopitanun W."/>
            <person name="Tanasupawat S."/>
        </authorList>
    </citation>
    <scope>NUCLEOTIDE SEQUENCE [LARGE SCALE GENOMIC DNA]</scope>
    <source>
        <strain evidence="11 12">Ptm05</strain>
    </source>
</reference>
<evidence type="ECO:0000256" key="2">
    <source>
        <dbReference type="ARBA" id="ARBA00015816"/>
    </source>
</evidence>
<dbReference type="SUPFAM" id="SSF50022">
    <property type="entry name" value="ISP domain"/>
    <property type="match status" value="1"/>
</dbReference>
<keyword evidence="4" id="KW-0479">Metal-binding</keyword>
<keyword evidence="6" id="KW-0411">Iron-sulfur</keyword>
<dbReference type="InterPro" id="IPR006311">
    <property type="entry name" value="TAT_signal"/>
</dbReference>
<feature type="domain" description="Rieske" evidence="10">
    <location>
        <begin position="40"/>
        <end position="133"/>
    </location>
</feature>
<proteinExistence type="predicted"/>
<protein>
    <recommendedName>
        <fullName evidence="2">Cytochrome bc1 complex Rieske iron-sulfur subunit</fullName>
    </recommendedName>
    <alternativeName>
        <fullName evidence="8">Cytochrome bc1 reductase complex subunit QcrA</fullName>
    </alternativeName>
</protein>
<dbReference type="InterPro" id="IPR036922">
    <property type="entry name" value="Rieske_2Fe-2S_sf"/>
</dbReference>
<dbReference type="InterPro" id="IPR005805">
    <property type="entry name" value="Rieske_Fe-S_prot_C"/>
</dbReference>
<dbReference type="InterPro" id="IPR014349">
    <property type="entry name" value="Rieske_Fe-S_prot"/>
</dbReference>
<name>A0ABS7QW25_9ACTN</name>
<evidence type="ECO:0000256" key="8">
    <source>
        <dbReference type="ARBA" id="ARBA00029586"/>
    </source>
</evidence>
<dbReference type="CDD" id="cd03467">
    <property type="entry name" value="Rieske"/>
    <property type="match status" value="1"/>
</dbReference>
<comment type="cofactor">
    <cofactor evidence="9">
        <name>[2Fe-2S] cluster</name>
        <dbReference type="ChEBI" id="CHEBI:190135"/>
    </cofactor>
</comment>